<dbReference type="AlphaFoldDB" id="A0A6J6KP52"/>
<dbReference type="InterPro" id="IPR043839">
    <property type="entry name" value="PafC_HTH"/>
</dbReference>
<evidence type="ECO:0000259" key="3">
    <source>
        <dbReference type="Pfam" id="PF25583"/>
    </source>
</evidence>
<dbReference type="PIRSF" id="PIRSF016838">
    <property type="entry name" value="PafC"/>
    <property type="match status" value="1"/>
</dbReference>
<dbReference type="InterPro" id="IPR051534">
    <property type="entry name" value="CBASS_pafABC_assoc_protein"/>
</dbReference>
<feature type="domain" description="WYL" evidence="1">
    <location>
        <begin position="139"/>
        <end position="204"/>
    </location>
</feature>
<dbReference type="PROSITE" id="PS52050">
    <property type="entry name" value="WYL"/>
    <property type="match status" value="1"/>
</dbReference>
<accession>A0A6J6KP52</accession>
<feature type="domain" description="PafC HTH" evidence="2">
    <location>
        <begin position="4"/>
        <end position="116"/>
    </location>
</feature>
<sequence length="298" mass="32977">MANDLELLIKLLPWLVANNGASLSEVAKHFDISEKHALELIGQLVVTGPSQAGGGLVDIDFEDSDSIFVSDAKALDRPVKLSEFEASALLGGLHYLEQFPNLVDAEIVAGLIQKIQQALPNADSAINVVTARISDDVNSVVSKAIESKLAIEIKYAGVTKEDVSLRMVDPVKIYSQDDFVYLKAWCQNSQAWRSFRMDRILEAKLSDKAIAIPADEEPTEAKREYLAAIELDKAYYGQLDQVDIVSFKEYMWHAVEVELRVYSRDWLVSMILASGGRVKAVRPPDLIEALVARASAWE</sequence>
<gene>
    <name evidence="4" type="ORF">UFOPK2171_00658</name>
</gene>
<dbReference type="InterPro" id="IPR028349">
    <property type="entry name" value="PafC-like"/>
</dbReference>
<dbReference type="Pfam" id="PF25583">
    <property type="entry name" value="WCX"/>
    <property type="match status" value="1"/>
</dbReference>
<dbReference type="Pfam" id="PF13280">
    <property type="entry name" value="WYL"/>
    <property type="match status" value="1"/>
</dbReference>
<feature type="domain" description="WCX" evidence="3">
    <location>
        <begin position="255"/>
        <end position="296"/>
    </location>
</feature>
<organism evidence="4">
    <name type="scientific">freshwater metagenome</name>
    <dbReference type="NCBI Taxonomy" id="449393"/>
    <lineage>
        <taxon>unclassified sequences</taxon>
        <taxon>metagenomes</taxon>
        <taxon>ecological metagenomes</taxon>
    </lineage>
</organism>
<reference evidence="4" key="1">
    <citation type="submission" date="2020-05" db="EMBL/GenBank/DDBJ databases">
        <authorList>
            <person name="Chiriac C."/>
            <person name="Salcher M."/>
            <person name="Ghai R."/>
            <person name="Kavagutti S V."/>
        </authorList>
    </citation>
    <scope>NUCLEOTIDE SEQUENCE</scope>
</reference>
<dbReference type="PANTHER" id="PTHR34580:SF1">
    <property type="entry name" value="PROTEIN PAFC"/>
    <property type="match status" value="1"/>
</dbReference>
<protein>
    <submittedName>
        <fullName evidence="4">Unannotated protein</fullName>
    </submittedName>
</protein>
<dbReference type="InterPro" id="IPR057727">
    <property type="entry name" value="WCX_dom"/>
</dbReference>
<dbReference type="PANTHER" id="PTHR34580">
    <property type="match status" value="1"/>
</dbReference>
<dbReference type="Pfam" id="PF19187">
    <property type="entry name" value="HTH_PafC"/>
    <property type="match status" value="1"/>
</dbReference>
<evidence type="ECO:0000313" key="4">
    <source>
        <dbReference type="EMBL" id="CAB4651076.1"/>
    </source>
</evidence>
<proteinExistence type="predicted"/>
<dbReference type="InterPro" id="IPR026881">
    <property type="entry name" value="WYL_dom"/>
</dbReference>
<evidence type="ECO:0000259" key="2">
    <source>
        <dbReference type="Pfam" id="PF19187"/>
    </source>
</evidence>
<dbReference type="EMBL" id="CAEZWD010000076">
    <property type="protein sequence ID" value="CAB4651076.1"/>
    <property type="molecule type" value="Genomic_DNA"/>
</dbReference>
<evidence type="ECO:0000259" key="1">
    <source>
        <dbReference type="Pfam" id="PF13280"/>
    </source>
</evidence>
<name>A0A6J6KP52_9ZZZZ</name>